<sequence length="379" mass="41813">MDCCAPLATGDFDGLSACSNTSLDVTRRVHADPDTVIDNKLSSSTAYFSLENLVCHFDDFVNAVPIQNADTKTESVNVVKQWWKLSSYGTDLREEDYPLEVSIFPLDLNCVGDEFELVDDGSSEGSSVPGVMYDGPSEELDNLSEDDTVATNSVLPFSSDSQSLPSPSLDLETYLGLEQLSQDDMRVRVKEMNVIVRRLSDELIGELALRDECFTIRENLDAFVALLAASPAESQSLPKLKRAISSLSNRFQLARTSSQDPCEKIPWPRGFAGNACVLSLNIPQTPIDSGNASHLLTQINILNQILRAALLESPKVTQFLDQYSEFIRDPGKLAAIRMRRVQSRHRSGTRMRQQLCPSAVMLKRRARSSALDTKPTSAA</sequence>
<proteinExistence type="predicted"/>
<accession>A0ABD2Q646</accession>
<comment type="caution">
    <text evidence="2">The sequence shown here is derived from an EMBL/GenBank/DDBJ whole genome shotgun (WGS) entry which is preliminary data.</text>
</comment>
<evidence type="ECO:0000313" key="3">
    <source>
        <dbReference type="Proteomes" id="UP001626550"/>
    </source>
</evidence>
<feature type="region of interest" description="Disordered" evidence="1">
    <location>
        <begin position="119"/>
        <end position="143"/>
    </location>
</feature>
<gene>
    <name evidence="2" type="ORF">Ciccas_006681</name>
</gene>
<dbReference type="EMBL" id="JBJKFK010000929">
    <property type="protein sequence ID" value="KAL3314692.1"/>
    <property type="molecule type" value="Genomic_DNA"/>
</dbReference>
<keyword evidence="3" id="KW-1185">Reference proteome</keyword>
<dbReference type="AlphaFoldDB" id="A0ABD2Q646"/>
<evidence type="ECO:0000256" key="1">
    <source>
        <dbReference type="SAM" id="MobiDB-lite"/>
    </source>
</evidence>
<dbReference type="Proteomes" id="UP001626550">
    <property type="component" value="Unassembled WGS sequence"/>
</dbReference>
<organism evidence="2 3">
    <name type="scientific">Cichlidogyrus casuarinus</name>
    <dbReference type="NCBI Taxonomy" id="1844966"/>
    <lineage>
        <taxon>Eukaryota</taxon>
        <taxon>Metazoa</taxon>
        <taxon>Spiralia</taxon>
        <taxon>Lophotrochozoa</taxon>
        <taxon>Platyhelminthes</taxon>
        <taxon>Monogenea</taxon>
        <taxon>Monopisthocotylea</taxon>
        <taxon>Dactylogyridea</taxon>
        <taxon>Ancyrocephalidae</taxon>
        <taxon>Cichlidogyrus</taxon>
    </lineage>
</organism>
<evidence type="ECO:0000313" key="2">
    <source>
        <dbReference type="EMBL" id="KAL3314692.1"/>
    </source>
</evidence>
<name>A0ABD2Q646_9PLAT</name>
<protein>
    <submittedName>
        <fullName evidence="2">Uncharacterized protein</fullName>
    </submittedName>
</protein>
<reference evidence="2 3" key="1">
    <citation type="submission" date="2024-11" db="EMBL/GenBank/DDBJ databases">
        <title>Adaptive evolution of stress response genes in parasites aligns with host niche diversity.</title>
        <authorList>
            <person name="Hahn C."/>
            <person name="Resl P."/>
        </authorList>
    </citation>
    <scope>NUCLEOTIDE SEQUENCE [LARGE SCALE GENOMIC DNA]</scope>
    <source>
        <strain evidence="2">EGGRZ-B1_66</strain>
        <tissue evidence="2">Body</tissue>
    </source>
</reference>